<dbReference type="EMBL" id="PGCJ01000043">
    <property type="protein sequence ID" value="PLW54653.1"/>
    <property type="molecule type" value="Genomic_DNA"/>
</dbReference>
<name>A0A2N5S7E1_9BASI</name>
<dbReference type="EMBL" id="PGCI01000064">
    <property type="protein sequence ID" value="PLW43789.1"/>
    <property type="molecule type" value="Genomic_DNA"/>
</dbReference>
<proteinExistence type="predicted"/>
<evidence type="ECO:0000313" key="5">
    <source>
        <dbReference type="Proteomes" id="UP000235392"/>
    </source>
</evidence>
<dbReference type="EMBL" id="PGCJ01001121">
    <property type="protein sequence ID" value="PLW09134.1"/>
    <property type="molecule type" value="Genomic_DNA"/>
</dbReference>
<reference evidence="4 5" key="1">
    <citation type="submission" date="2017-11" db="EMBL/GenBank/DDBJ databases">
        <title>De novo assembly and phasing of dikaryotic genomes from two isolates of Puccinia coronata f. sp. avenae, the causal agent of oat crown rust.</title>
        <authorList>
            <person name="Miller M.E."/>
            <person name="Zhang Y."/>
            <person name="Omidvar V."/>
            <person name="Sperschneider J."/>
            <person name="Schwessinger B."/>
            <person name="Raley C."/>
            <person name="Palmer J.M."/>
            <person name="Garnica D."/>
            <person name="Upadhyaya N."/>
            <person name="Rathjen J."/>
            <person name="Taylor J.M."/>
            <person name="Park R.F."/>
            <person name="Dodds P.N."/>
            <person name="Hirsch C.D."/>
            <person name="Kianian S.F."/>
            <person name="Figueroa M."/>
        </authorList>
    </citation>
    <scope>NUCLEOTIDE SEQUENCE [LARGE SCALE GENOMIC DNA]</scope>
    <source>
        <strain evidence="1">12NC29</strain>
        <strain evidence="2">12SD80</strain>
    </source>
</reference>
<dbReference type="AlphaFoldDB" id="A0A2N5S7E1"/>
<protein>
    <submittedName>
        <fullName evidence="1">Uncharacterized protein</fullName>
    </submittedName>
</protein>
<comment type="caution">
    <text evidence="1">The sequence shown here is derived from an EMBL/GenBank/DDBJ whole genome shotgun (WGS) entry which is preliminary data.</text>
</comment>
<dbReference type="Proteomes" id="UP000235392">
    <property type="component" value="Unassembled WGS sequence"/>
</dbReference>
<evidence type="ECO:0000313" key="2">
    <source>
        <dbReference type="EMBL" id="PLW43789.1"/>
    </source>
</evidence>
<evidence type="ECO:0000313" key="1">
    <source>
        <dbReference type="EMBL" id="PLW09134.1"/>
    </source>
</evidence>
<evidence type="ECO:0000313" key="4">
    <source>
        <dbReference type="Proteomes" id="UP000235388"/>
    </source>
</evidence>
<evidence type="ECO:0000313" key="3">
    <source>
        <dbReference type="EMBL" id="PLW54653.1"/>
    </source>
</evidence>
<sequence length="130" mass="14641">MCAVRPRPGCCAGSRAAHCGARAPTDRAVNPTGIQVFRLSDLNRLKPIRTHRFNSYHTHLSEVQDGRFISQLAGLSPFESPYRTEADEGFPKALLFPRRTMLYKLLPGFHLPGIIIQGGKCYHIFFQQMI</sequence>
<gene>
    <name evidence="3" type="ORF">PCANC_05346</name>
    <name evidence="1" type="ORF">PCANC_23970</name>
    <name evidence="2" type="ORF">PCASD_09383</name>
</gene>
<accession>A0A2N5S7E1</accession>
<keyword evidence="4" id="KW-1185">Reference proteome</keyword>
<dbReference type="Proteomes" id="UP000235388">
    <property type="component" value="Unassembled WGS sequence"/>
</dbReference>
<organism evidence="1 4">
    <name type="scientific">Puccinia coronata f. sp. avenae</name>
    <dbReference type="NCBI Taxonomy" id="200324"/>
    <lineage>
        <taxon>Eukaryota</taxon>
        <taxon>Fungi</taxon>
        <taxon>Dikarya</taxon>
        <taxon>Basidiomycota</taxon>
        <taxon>Pucciniomycotina</taxon>
        <taxon>Pucciniomycetes</taxon>
        <taxon>Pucciniales</taxon>
        <taxon>Pucciniaceae</taxon>
        <taxon>Puccinia</taxon>
    </lineage>
</organism>